<name>A0A1S4A771_TOBAC</name>
<dbReference type="KEGG" id="nta:107794465"/>
<dbReference type="PANTHER" id="PTHR47662">
    <property type="entry name" value="RING-TYPE DOMAIN-CONTAINING PROTEIN"/>
    <property type="match status" value="1"/>
</dbReference>
<dbReference type="AlphaFoldDB" id="A0A1S4A771"/>
<protein>
    <submittedName>
        <fullName evidence="3">RING-H2 finger protein ATL63-like</fullName>
    </submittedName>
</protein>
<accession>A0A1S4A771</accession>
<evidence type="ECO:0000313" key="3">
    <source>
        <dbReference type="RefSeq" id="XP_016472436.1"/>
    </source>
</evidence>
<feature type="domain" description="RING-type" evidence="2">
    <location>
        <begin position="12"/>
        <end position="57"/>
    </location>
</feature>
<evidence type="ECO:0000256" key="1">
    <source>
        <dbReference type="PROSITE-ProRule" id="PRU00175"/>
    </source>
</evidence>
<dbReference type="PROSITE" id="PS50089">
    <property type="entry name" value="ZF_RING_2"/>
    <property type="match status" value="2"/>
</dbReference>
<dbReference type="SMART" id="SM00184">
    <property type="entry name" value="RING"/>
    <property type="match status" value="2"/>
</dbReference>
<keyword evidence="1" id="KW-0863">Zinc-finger</keyword>
<dbReference type="RefSeq" id="XP_016472436.1">
    <property type="nucleotide sequence ID" value="XM_016616950.1"/>
</dbReference>
<dbReference type="GO" id="GO:0008270">
    <property type="term" value="F:zinc ion binding"/>
    <property type="evidence" value="ECO:0007669"/>
    <property type="project" value="UniProtKB-KW"/>
</dbReference>
<keyword evidence="1" id="KW-0862">Zinc</keyword>
<evidence type="ECO:0000259" key="2">
    <source>
        <dbReference type="PROSITE" id="PS50089"/>
    </source>
</evidence>
<dbReference type="Pfam" id="PF13639">
    <property type="entry name" value="zf-RING_2"/>
    <property type="match status" value="2"/>
</dbReference>
<keyword evidence="1" id="KW-0479">Metal-binding</keyword>
<reference evidence="3" key="1">
    <citation type="submission" date="2025-08" db="UniProtKB">
        <authorList>
            <consortium name="RefSeq"/>
        </authorList>
    </citation>
    <scope>IDENTIFICATION</scope>
</reference>
<organism evidence="3">
    <name type="scientific">Nicotiana tabacum</name>
    <name type="common">Common tobacco</name>
    <dbReference type="NCBI Taxonomy" id="4097"/>
    <lineage>
        <taxon>Eukaryota</taxon>
        <taxon>Viridiplantae</taxon>
        <taxon>Streptophyta</taxon>
        <taxon>Embryophyta</taxon>
        <taxon>Tracheophyta</taxon>
        <taxon>Spermatophyta</taxon>
        <taxon>Magnoliopsida</taxon>
        <taxon>eudicotyledons</taxon>
        <taxon>Gunneridae</taxon>
        <taxon>Pentapetalae</taxon>
        <taxon>asterids</taxon>
        <taxon>lamiids</taxon>
        <taxon>Solanales</taxon>
        <taxon>Solanaceae</taxon>
        <taxon>Nicotianoideae</taxon>
        <taxon>Nicotianeae</taxon>
        <taxon>Nicotiana</taxon>
    </lineage>
</organism>
<dbReference type="InterPro" id="IPR001841">
    <property type="entry name" value="Znf_RING"/>
</dbReference>
<dbReference type="InterPro" id="IPR013083">
    <property type="entry name" value="Znf_RING/FYVE/PHD"/>
</dbReference>
<dbReference type="PANTHER" id="PTHR47662:SF5">
    <property type="entry name" value="RING-H2 FINGER PROTEIN ATL56-LIKE"/>
    <property type="match status" value="1"/>
</dbReference>
<proteinExistence type="predicted"/>
<dbReference type="PaxDb" id="4097-A0A1S4A771"/>
<dbReference type="OrthoDB" id="8062037at2759"/>
<sequence length="218" mass="25110">MGLSDGKEPLECAICISEFKYGDKGRKLENCGRMFHENCLGKWLMHGNGQSTCPLCRGIIILENIFEKQIKDEDEGQTKNNFEEEQRQLAKNRCKESIDEKSSKFVYRRSIKKLIMGLSDGKEPLECAICISEFKYGDKGRKLENCSHMFHENCLGKWLMHGNGQSTCPLCRDIIILENIFEKQIKDEDEGQTKNSFEEELAMLLLSRLSCSSCWQRC</sequence>
<gene>
    <name evidence="3" type="primary">LOC107794465</name>
</gene>
<feature type="domain" description="RING-type" evidence="2">
    <location>
        <begin position="127"/>
        <end position="172"/>
    </location>
</feature>
<dbReference type="Gene3D" id="3.30.40.10">
    <property type="entry name" value="Zinc/RING finger domain, C3HC4 (zinc finger)"/>
    <property type="match status" value="2"/>
</dbReference>
<dbReference type="SUPFAM" id="SSF57850">
    <property type="entry name" value="RING/U-box"/>
    <property type="match status" value="2"/>
</dbReference>